<dbReference type="Proteomes" id="UP000054558">
    <property type="component" value="Unassembled WGS sequence"/>
</dbReference>
<evidence type="ECO:0000313" key="1">
    <source>
        <dbReference type="EMBL" id="GAQ83360.1"/>
    </source>
</evidence>
<keyword evidence="2" id="KW-1185">Reference proteome</keyword>
<accession>A0A1Y1HXH3</accession>
<evidence type="ECO:0000313" key="2">
    <source>
        <dbReference type="Proteomes" id="UP000054558"/>
    </source>
</evidence>
<sequence>MGASRLTEYTMAFQFAQKGFQKQIESGVQLEEPFHTGIHMTVDEFCRWILEEFHDCNIFLGFSPSPTSVQAFTMWRDPADPNAAAVVQSEIVTVGDKLSIPLAVIFQGRENIPSNCR</sequence>
<reference evidence="1 2" key="1">
    <citation type="journal article" date="2014" name="Nat. Commun.">
        <title>Klebsormidium flaccidum genome reveals primary factors for plant terrestrial adaptation.</title>
        <authorList>
            <person name="Hori K."/>
            <person name="Maruyama F."/>
            <person name="Fujisawa T."/>
            <person name="Togashi T."/>
            <person name="Yamamoto N."/>
            <person name="Seo M."/>
            <person name="Sato S."/>
            <person name="Yamada T."/>
            <person name="Mori H."/>
            <person name="Tajima N."/>
            <person name="Moriyama T."/>
            <person name="Ikeuchi M."/>
            <person name="Watanabe M."/>
            <person name="Wada H."/>
            <person name="Kobayashi K."/>
            <person name="Saito M."/>
            <person name="Masuda T."/>
            <person name="Sasaki-Sekimoto Y."/>
            <person name="Mashiguchi K."/>
            <person name="Awai K."/>
            <person name="Shimojima M."/>
            <person name="Masuda S."/>
            <person name="Iwai M."/>
            <person name="Nobusawa T."/>
            <person name="Narise T."/>
            <person name="Kondo S."/>
            <person name="Saito H."/>
            <person name="Sato R."/>
            <person name="Murakawa M."/>
            <person name="Ihara Y."/>
            <person name="Oshima-Yamada Y."/>
            <person name="Ohtaka K."/>
            <person name="Satoh M."/>
            <person name="Sonobe K."/>
            <person name="Ishii M."/>
            <person name="Ohtani R."/>
            <person name="Kanamori-Sato M."/>
            <person name="Honoki R."/>
            <person name="Miyazaki D."/>
            <person name="Mochizuki H."/>
            <person name="Umetsu J."/>
            <person name="Higashi K."/>
            <person name="Shibata D."/>
            <person name="Kamiya Y."/>
            <person name="Sato N."/>
            <person name="Nakamura Y."/>
            <person name="Tabata S."/>
            <person name="Ida S."/>
            <person name="Kurokawa K."/>
            <person name="Ohta H."/>
        </authorList>
    </citation>
    <scope>NUCLEOTIDE SEQUENCE [LARGE SCALE GENOMIC DNA]</scope>
    <source>
        <strain evidence="1 2">NIES-2285</strain>
    </source>
</reference>
<protein>
    <submittedName>
        <fullName evidence="1">Uncharacterized protein</fullName>
    </submittedName>
</protein>
<dbReference type="AlphaFoldDB" id="A0A1Y1HXH3"/>
<name>A0A1Y1HXH3_KLENI</name>
<organism evidence="1 2">
    <name type="scientific">Klebsormidium nitens</name>
    <name type="common">Green alga</name>
    <name type="synonym">Ulothrix nitens</name>
    <dbReference type="NCBI Taxonomy" id="105231"/>
    <lineage>
        <taxon>Eukaryota</taxon>
        <taxon>Viridiplantae</taxon>
        <taxon>Streptophyta</taxon>
        <taxon>Klebsormidiophyceae</taxon>
        <taxon>Klebsormidiales</taxon>
        <taxon>Klebsormidiaceae</taxon>
        <taxon>Klebsormidium</taxon>
    </lineage>
</organism>
<gene>
    <name evidence="1" type="ORF">KFL_001450120</name>
</gene>
<dbReference type="EMBL" id="DF237094">
    <property type="protein sequence ID" value="GAQ83360.1"/>
    <property type="molecule type" value="Genomic_DNA"/>
</dbReference>
<proteinExistence type="predicted"/>